<feature type="transmembrane region" description="Helical" evidence="2">
    <location>
        <begin position="30"/>
        <end position="53"/>
    </location>
</feature>
<accession>A0AAV4I511</accession>
<organism evidence="3 4">
    <name type="scientific">Elysia marginata</name>
    <dbReference type="NCBI Taxonomy" id="1093978"/>
    <lineage>
        <taxon>Eukaryota</taxon>
        <taxon>Metazoa</taxon>
        <taxon>Spiralia</taxon>
        <taxon>Lophotrochozoa</taxon>
        <taxon>Mollusca</taxon>
        <taxon>Gastropoda</taxon>
        <taxon>Heterobranchia</taxon>
        <taxon>Euthyneura</taxon>
        <taxon>Panpulmonata</taxon>
        <taxon>Sacoglossa</taxon>
        <taxon>Placobranchoidea</taxon>
        <taxon>Plakobranchidae</taxon>
        <taxon>Elysia</taxon>
    </lineage>
</organism>
<gene>
    <name evidence="3" type="ORF">ElyMa_004647600</name>
</gene>
<evidence type="ECO:0000256" key="1">
    <source>
        <dbReference type="SAM" id="MobiDB-lite"/>
    </source>
</evidence>
<evidence type="ECO:0000256" key="2">
    <source>
        <dbReference type="SAM" id="Phobius"/>
    </source>
</evidence>
<feature type="compositionally biased region" description="Low complexity" evidence="1">
    <location>
        <begin position="126"/>
        <end position="135"/>
    </location>
</feature>
<keyword evidence="4" id="KW-1185">Reference proteome</keyword>
<proteinExistence type="predicted"/>
<feature type="compositionally biased region" description="Basic and acidic residues" evidence="1">
    <location>
        <begin position="68"/>
        <end position="78"/>
    </location>
</feature>
<feature type="region of interest" description="Disordered" evidence="1">
    <location>
        <begin position="125"/>
        <end position="147"/>
    </location>
</feature>
<reference evidence="3 4" key="1">
    <citation type="journal article" date="2021" name="Elife">
        <title>Chloroplast acquisition without the gene transfer in kleptoplastic sea slugs, Plakobranchus ocellatus.</title>
        <authorList>
            <person name="Maeda T."/>
            <person name="Takahashi S."/>
            <person name="Yoshida T."/>
            <person name="Shimamura S."/>
            <person name="Takaki Y."/>
            <person name="Nagai Y."/>
            <person name="Toyoda A."/>
            <person name="Suzuki Y."/>
            <person name="Arimoto A."/>
            <person name="Ishii H."/>
            <person name="Satoh N."/>
            <person name="Nishiyama T."/>
            <person name="Hasebe M."/>
            <person name="Maruyama T."/>
            <person name="Minagawa J."/>
            <person name="Obokata J."/>
            <person name="Shigenobu S."/>
        </authorList>
    </citation>
    <scope>NUCLEOTIDE SEQUENCE [LARGE SCALE GENOMIC DNA]</scope>
</reference>
<keyword evidence="2" id="KW-1133">Transmembrane helix</keyword>
<keyword evidence="2" id="KW-0812">Transmembrane</keyword>
<evidence type="ECO:0000313" key="4">
    <source>
        <dbReference type="Proteomes" id="UP000762676"/>
    </source>
</evidence>
<protein>
    <submittedName>
        <fullName evidence="3">Uncharacterized protein</fullName>
    </submittedName>
</protein>
<dbReference type="Proteomes" id="UP000762676">
    <property type="component" value="Unassembled WGS sequence"/>
</dbReference>
<dbReference type="EMBL" id="BMAT01009325">
    <property type="protein sequence ID" value="GFS04077.1"/>
    <property type="molecule type" value="Genomic_DNA"/>
</dbReference>
<evidence type="ECO:0000313" key="3">
    <source>
        <dbReference type="EMBL" id="GFS04077.1"/>
    </source>
</evidence>
<name>A0AAV4I511_9GAST</name>
<comment type="caution">
    <text evidence="3">The sequence shown here is derived from an EMBL/GenBank/DDBJ whole genome shotgun (WGS) entry which is preliminary data.</text>
</comment>
<dbReference type="AlphaFoldDB" id="A0AAV4I511"/>
<sequence length="147" mass="16393">MKKTERFDIAQFIIRPVVTPKPEESEEFPWWLLILLFLAVSSSPGCYALFLLWKRRHESENMFEGDEELHSLAGEEAKPSGSQISENTDEPPPQADDPGASKLSNIFGLGKLSLAPDRISFFGLRPSVRPSVQPSVPEPSEPSPEDD</sequence>
<keyword evidence="2" id="KW-0472">Membrane</keyword>
<feature type="region of interest" description="Disordered" evidence="1">
    <location>
        <begin position="64"/>
        <end position="103"/>
    </location>
</feature>
<feature type="compositionally biased region" description="Pro residues" evidence="1">
    <location>
        <begin position="136"/>
        <end position="147"/>
    </location>
</feature>